<evidence type="ECO:0000313" key="5">
    <source>
        <dbReference type="Proteomes" id="UP000192746"/>
    </source>
</evidence>
<protein>
    <submittedName>
        <fullName evidence="4">Nucleoid-associated protein NdpA</fullName>
    </submittedName>
</protein>
<organism evidence="4 5">
    <name type="scientific">Zunongwangia atlantica 22II14-10F7</name>
    <dbReference type="NCBI Taxonomy" id="1185767"/>
    <lineage>
        <taxon>Bacteria</taxon>
        <taxon>Pseudomonadati</taxon>
        <taxon>Bacteroidota</taxon>
        <taxon>Flavobacteriia</taxon>
        <taxon>Flavobacteriales</taxon>
        <taxon>Flavobacteriaceae</taxon>
        <taxon>Zunongwangia</taxon>
    </lineage>
</organism>
<dbReference type="EMBL" id="ARYN01000032">
    <property type="protein sequence ID" value="ORL43618.1"/>
    <property type="molecule type" value="Genomic_DNA"/>
</dbReference>
<dbReference type="STRING" id="1185767.IIF7_19931"/>
<dbReference type="GO" id="GO:0003727">
    <property type="term" value="F:single-stranded RNA binding"/>
    <property type="evidence" value="ECO:0007669"/>
    <property type="project" value="TreeGrafter"/>
</dbReference>
<comment type="similarity">
    <text evidence="2">Belongs to the YejK family.</text>
</comment>
<evidence type="ECO:0000256" key="3">
    <source>
        <dbReference type="ARBA" id="ARBA00022490"/>
    </source>
</evidence>
<keyword evidence="3" id="KW-0963">Cytoplasm</keyword>
<dbReference type="GO" id="GO:0043590">
    <property type="term" value="C:bacterial nucleoid"/>
    <property type="evidence" value="ECO:0007669"/>
    <property type="project" value="TreeGrafter"/>
</dbReference>
<dbReference type="AlphaFoldDB" id="A0A1Y1SXZ8"/>
<gene>
    <name evidence="4" type="ORF">IIF7_19931</name>
</gene>
<dbReference type="GO" id="GO:0003690">
    <property type="term" value="F:double-stranded DNA binding"/>
    <property type="evidence" value="ECO:0007669"/>
    <property type="project" value="TreeGrafter"/>
</dbReference>
<dbReference type="Pfam" id="PF04245">
    <property type="entry name" value="NA37"/>
    <property type="match status" value="1"/>
</dbReference>
<dbReference type="PANTHER" id="PTHR38772">
    <property type="match status" value="1"/>
</dbReference>
<reference evidence="4 5" key="1">
    <citation type="submission" date="2013-04" db="EMBL/GenBank/DDBJ databases">
        <title>Zunongwangia sp. 22II14-10F7 Genome Sequencing.</title>
        <authorList>
            <person name="Lai Q."/>
            <person name="Shao Z."/>
        </authorList>
    </citation>
    <scope>NUCLEOTIDE SEQUENCE [LARGE SCALE GENOMIC DNA]</scope>
    <source>
        <strain evidence="4 5">22II14-10F7</strain>
    </source>
</reference>
<evidence type="ECO:0000256" key="2">
    <source>
        <dbReference type="ARBA" id="ARBA00009035"/>
    </source>
</evidence>
<keyword evidence="5" id="KW-1185">Reference proteome</keyword>
<dbReference type="Proteomes" id="UP000192746">
    <property type="component" value="Unassembled WGS sequence"/>
</dbReference>
<proteinExistence type="inferred from homology"/>
<dbReference type="GO" id="GO:0005737">
    <property type="term" value="C:cytoplasm"/>
    <property type="evidence" value="ECO:0007669"/>
    <property type="project" value="UniProtKB-SubCell"/>
</dbReference>
<comment type="subcellular location">
    <subcellularLocation>
        <location evidence="1">Cytoplasm</location>
    </subcellularLocation>
</comment>
<sequence length="328" mass="38105">MIIKNIVLHQIKRESNEEPKLNCSDHLLNTADQTVIDFVDKLIKSFRSKRPTYGTFQDDKKAYPFQTMVEKYQDGGSFLSFSKEAMVLLKKEIKVPSAKGGYVVFTHYENNRSDFLITIMLDKSEQFSIDDNSLDLKKLLTLDIEKLARANRLNFHKWQNKEDLYLSFIKGTRSVSNYFQKFIGNTDLTSSKENSKNLKNALGKYMRDNGYSDERKEAVNRGINEYFVKQYKDESDIQLDTIAAYVNKDDPNNFIDFVEDNEDFNVSGSFRVKLKSDFDVFHKSIVKGSGYKLEFEKKLIKDGKILREGNNVIIRDVPDEILDSEFED</sequence>
<evidence type="ECO:0000313" key="4">
    <source>
        <dbReference type="EMBL" id="ORL43618.1"/>
    </source>
</evidence>
<dbReference type="OrthoDB" id="9131762at2"/>
<dbReference type="RefSeq" id="WP_084843446.1">
    <property type="nucleotide sequence ID" value="NZ_ARYN01000032.1"/>
</dbReference>
<name>A0A1Y1SXZ8_9FLAO</name>
<dbReference type="InterPro" id="IPR007358">
    <property type="entry name" value="Nucleoid_associated_NdpA"/>
</dbReference>
<dbReference type="PANTHER" id="PTHR38772:SF1">
    <property type="entry name" value="NUCLEOID-ASSOCIATED PROTEIN YEJK"/>
    <property type="match status" value="1"/>
</dbReference>
<evidence type="ECO:0000256" key="1">
    <source>
        <dbReference type="ARBA" id="ARBA00004496"/>
    </source>
</evidence>
<accession>A0A1Y1SXZ8</accession>
<comment type="caution">
    <text evidence="4">The sequence shown here is derived from an EMBL/GenBank/DDBJ whole genome shotgun (WGS) entry which is preliminary data.</text>
</comment>